<keyword evidence="15" id="KW-1185">Reference proteome</keyword>
<keyword evidence="5" id="KW-0851">Voltage-gated channel</keyword>
<dbReference type="SUPFAM" id="SSF81296">
    <property type="entry name" value="E set domains"/>
    <property type="match status" value="1"/>
</dbReference>
<gene>
    <name evidence="14" type="ORF">IQ235_04075</name>
</gene>
<keyword evidence="2" id="KW-0813">Transport</keyword>
<protein>
    <submittedName>
        <fullName evidence="14">ATP-sensitive inward rectifier potassium channel 10</fullName>
    </submittedName>
</protein>
<keyword evidence="9 11" id="KW-0472">Membrane</keyword>
<evidence type="ECO:0000256" key="6">
    <source>
        <dbReference type="ARBA" id="ARBA00022958"/>
    </source>
</evidence>
<dbReference type="PRINTS" id="PR01320">
    <property type="entry name" value="KIRCHANNEL"/>
</dbReference>
<dbReference type="InterPro" id="IPR014756">
    <property type="entry name" value="Ig_E-set"/>
</dbReference>
<evidence type="ECO:0000256" key="1">
    <source>
        <dbReference type="ARBA" id="ARBA00004141"/>
    </source>
</evidence>
<comment type="subcellular location">
    <subcellularLocation>
        <location evidence="1">Membrane</location>
        <topology evidence="1">Multi-pass membrane protein</topology>
    </subcellularLocation>
</comment>
<evidence type="ECO:0000256" key="11">
    <source>
        <dbReference type="SAM" id="Phobius"/>
    </source>
</evidence>
<comment type="caution">
    <text evidence="14">The sequence shown here is derived from an EMBL/GenBank/DDBJ whole genome shotgun (WGS) entry which is preliminary data.</text>
</comment>
<feature type="transmembrane region" description="Helical" evidence="11">
    <location>
        <begin position="6"/>
        <end position="29"/>
    </location>
</feature>
<dbReference type="InterPro" id="IPR041647">
    <property type="entry name" value="IRK_C"/>
</dbReference>
<evidence type="ECO:0000256" key="7">
    <source>
        <dbReference type="ARBA" id="ARBA00022989"/>
    </source>
</evidence>
<dbReference type="SUPFAM" id="SSF81324">
    <property type="entry name" value="Voltage-gated potassium channels"/>
    <property type="match status" value="1"/>
</dbReference>
<keyword evidence="8" id="KW-0406">Ion transport</keyword>
<keyword evidence="3" id="KW-0633">Potassium transport</keyword>
<evidence type="ECO:0000313" key="15">
    <source>
        <dbReference type="Proteomes" id="UP000621799"/>
    </source>
</evidence>
<dbReference type="AlphaFoldDB" id="A0A928Z7Y5"/>
<keyword evidence="7 11" id="KW-1133">Transmembrane helix</keyword>
<evidence type="ECO:0000259" key="12">
    <source>
        <dbReference type="Pfam" id="PF07885"/>
    </source>
</evidence>
<feature type="transmembrane region" description="Helical" evidence="11">
    <location>
        <begin position="66"/>
        <end position="91"/>
    </location>
</feature>
<evidence type="ECO:0000256" key="3">
    <source>
        <dbReference type="ARBA" id="ARBA00022538"/>
    </source>
</evidence>
<keyword evidence="10 14" id="KW-0407">Ion channel</keyword>
<keyword evidence="4 11" id="KW-0812">Transmembrane</keyword>
<dbReference type="GO" id="GO:0005242">
    <property type="term" value="F:inward rectifier potassium channel activity"/>
    <property type="evidence" value="ECO:0007669"/>
    <property type="project" value="InterPro"/>
</dbReference>
<dbReference type="EMBL" id="JADEXN010000045">
    <property type="protein sequence ID" value="MBE9039969.1"/>
    <property type="molecule type" value="Genomic_DNA"/>
</dbReference>
<dbReference type="GO" id="GO:0005886">
    <property type="term" value="C:plasma membrane"/>
    <property type="evidence" value="ECO:0007669"/>
    <property type="project" value="TreeGrafter"/>
</dbReference>
<dbReference type="GO" id="GO:0034765">
    <property type="term" value="P:regulation of monoatomic ion transmembrane transport"/>
    <property type="evidence" value="ECO:0007669"/>
    <property type="project" value="TreeGrafter"/>
</dbReference>
<proteinExistence type="predicted"/>
<accession>A0A928Z7Y5</accession>
<dbReference type="Pfam" id="PF17655">
    <property type="entry name" value="IRK_C"/>
    <property type="match status" value="1"/>
</dbReference>
<keyword evidence="6" id="KW-0630">Potassium</keyword>
<dbReference type="GO" id="GO:1990573">
    <property type="term" value="P:potassium ion import across plasma membrane"/>
    <property type="evidence" value="ECO:0007669"/>
    <property type="project" value="TreeGrafter"/>
</dbReference>
<evidence type="ECO:0000313" key="14">
    <source>
        <dbReference type="EMBL" id="MBE9039969.1"/>
    </source>
</evidence>
<feature type="transmembrane region" description="Helical" evidence="11">
    <location>
        <begin position="41"/>
        <end position="60"/>
    </location>
</feature>
<dbReference type="InterPro" id="IPR016449">
    <property type="entry name" value="K_chnl_inward-rec_Kir"/>
</dbReference>
<sequence length="259" mass="29147">MTSWQKFFGLIVGAYFAINLLFALAYVAGGDGIENAEPGSFWDAFFFSVQTMATIGYGAMYPKTPYAHFLVTIEVLIGLLAVAMATSLMFARFSRPTARILFSQVAVICPYNGVPTLMFRAANQRSHKIVEAQIRVTLLRQEVTSEGHQMRRFYELSLARAYSPFFLLSWMVMHPIDPASPLHGETLTSLIDRDAQIVVMLTGLDEAGSQTVHASYLYAPEDILWNHRFVDVLTPCPSGARYIDYPRFHDTQPLSLENW</sequence>
<dbReference type="Gene3D" id="1.10.287.70">
    <property type="match status" value="1"/>
</dbReference>
<evidence type="ECO:0000256" key="9">
    <source>
        <dbReference type="ARBA" id="ARBA00023136"/>
    </source>
</evidence>
<evidence type="ECO:0000256" key="5">
    <source>
        <dbReference type="ARBA" id="ARBA00022882"/>
    </source>
</evidence>
<evidence type="ECO:0000256" key="2">
    <source>
        <dbReference type="ARBA" id="ARBA00022448"/>
    </source>
</evidence>
<dbReference type="InterPro" id="IPR013099">
    <property type="entry name" value="K_chnl_dom"/>
</dbReference>
<dbReference type="PANTHER" id="PTHR11767:SF102">
    <property type="entry name" value="INWARDLY RECTIFYING POTASSIUM CHANNEL 1, ISOFORM F"/>
    <property type="match status" value="1"/>
</dbReference>
<feature type="domain" description="Potassium channel" evidence="12">
    <location>
        <begin position="25"/>
        <end position="93"/>
    </location>
</feature>
<evidence type="ECO:0000256" key="4">
    <source>
        <dbReference type="ARBA" id="ARBA00022692"/>
    </source>
</evidence>
<evidence type="ECO:0000256" key="8">
    <source>
        <dbReference type="ARBA" id="ARBA00023065"/>
    </source>
</evidence>
<dbReference type="Pfam" id="PF07885">
    <property type="entry name" value="Ion_trans_2"/>
    <property type="match status" value="1"/>
</dbReference>
<evidence type="ECO:0000259" key="13">
    <source>
        <dbReference type="Pfam" id="PF17655"/>
    </source>
</evidence>
<evidence type="ECO:0000256" key="10">
    <source>
        <dbReference type="ARBA" id="ARBA00023303"/>
    </source>
</evidence>
<dbReference type="Proteomes" id="UP000621799">
    <property type="component" value="Unassembled WGS sequence"/>
</dbReference>
<dbReference type="GO" id="GO:0034702">
    <property type="term" value="C:monoatomic ion channel complex"/>
    <property type="evidence" value="ECO:0007669"/>
    <property type="project" value="UniProtKB-KW"/>
</dbReference>
<dbReference type="Gene3D" id="2.60.40.1400">
    <property type="entry name" value="G protein-activated inward rectifier potassium channel 1"/>
    <property type="match status" value="1"/>
</dbReference>
<dbReference type="PANTHER" id="PTHR11767">
    <property type="entry name" value="INWARD RECTIFIER POTASSIUM CHANNEL"/>
    <property type="match status" value="1"/>
</dbReference>
<name>A0A928Z7Y5_9CYAN</name>
<organism evidence="14 15">
    <name type="scientific">Zarconia navalis LEGE 11467</name>
    <dbReference type="NCBI Taxonomy" id="1828826"/>
    <lineage>
        <taxon>Bacteria</taxon>
        <taxon>Bacillati</taxon>
        <taxon>Cyanobacteriota</taxon>
        <taxon>Cyanophyceae</taxon>
        <taxon>Oscillatoriophycideae</taxon>
        <taxon>Oscillatoriales</taxon>
        <taxon>Oscillatoriales incertae sedis</taxon>
        <taxon>Zarconia</taxon>
        <taxon>Zarconia navalis</taxon>
    </lineage>
</organism>
<dbReference type="InterPro" id="IPR013518">
    <property type="entry name" value="K_chnl_inward-rec_Kir_cyto"/>
</dbReference>
<reference evidence="14" key="1">
    <citation type="submission" date="2020-10" db="EMBL/GenBank/DDBJ databases">
        <authorList>
            <person name="Castelo-Branco R."/>
            <person name="Eusebio N."/>
            <person name="Adriana R."/>
            <person name="Vieira A."/>
            <person name="Brugerolle De Fraissinette N."/>
            <person name="Rezende De Castro R."/>
            <person name="Schneider M.P."/>
            <person name="Vasconcelos V."/>
            <person name="Leao P.N."/>
        </authorList>
    </citation>
    <scope>NUCLEOTIDE SEQUENCE</scope>
    <source>
        <strain evidence="14">LEGE 11467</strain>
    </source>
</reference>
<feature type="domain" description="Inward rectifier potassium channel C-terminal" evidence="13">
    <location>
        <begin position="100"/>
        <end position="253"/>
    </location>
</feature>